<dbReference type="GO" id="GO:0045211">
    <property type="term" value="C:postsynaptic membrane"/>
    <property type="evidence" value="ECO:0007669"/>
    <property type="project" value="TreeGrafter"/>
</dbReference>
<feature type="compositionally biased region" description="Acidic residues" evidence="9">
    <location>
        <begin position="476"/>
        <end position="485"/>
    </location>
</feature>
<feature type="region of interest" description="Disordered" evidence="9">
    <location>
        <begin position="135"/>
        <end position="163"/>
    </location>
</feature>
<dbReference type="InterPro" id="IPR001452">
    <property type="entry name" value="SH3_domain"/>
</dbReference>
<keyword evidence="6" id="KW-0009">Actin-binding</keyword>
<keyword evidence="3 8" id="KW-0728">SH3 domain</keyword>
<feature type="compositionally biased region" description="Low complexity" evidence="9">
    <location>
        <begin position="426"/>
        <end position="439"/>
    </location>
</feature>
<dbReference type="SUPFAM" id="SSF50044">
    <property type="entry name" value="SH3-domain"/>
    <property type="match status" value="1"/>
</dbReference>
<dbReference type="GO" id="GO:0005884">
    <property type="term" value="C:actin filament"/>
    <property type="evidence" value="ECO:0007669"/>
    <property type="project" value="TreeGrafter"/>
</dbReference>
<feature type="compositionally biased region" description="Pro residues" evidence="9">
    <location>
        <begin position="383"/>
        <end position="392"/>
    </location>
</feature>
<dbReference type="Pfam" id="PF00018">
    <property type="entry name" value="SH3_1"/>
    <property type="match status" value="1"/>
</dbReference>
<dbReference type="SMART" id="SM00326">
    <property type="entry name" value="SH3"/>
    <property type="match status" value="1"/>
</dbReference>
<feature type="compositionally biased region" description="Acidic residues" evidence="9">
    <location>
        <begin position="538"/>
        <end position="556"/>
    </location>
</feature>
<feature type="domain" description="ADF-H" evidence="11">
    <location>
        <begin position="5"/>
        <end position="135"/>
    </location>
</feature>
<protein>
    <submittedName>
        <fullName evidence="12">Uncharacterized protein</fullName>
    </submittedName>
</protein>
<evidence type="ECO:0000256" key="4">
    <source>
        <dbReference type="ARBA" id="ARBA00022490"/>
    </source>
</evidence>
<dbReference type="GO" id="GO:0014069">
    <property type="term" value="C:postsynaptic density"/>
    <property type="evidence" value="ECO:0007669"/>
    <property type="project" value="TreeGrafter"/>
</dbReference>
<proteinExistence type="inferred from homology"/>
<evidence type="ECO:0000256" key="9">
    <source>
        <dbReference type="SAM" id="MobiDB-lite"/>
    </source>
</evidence>
<dbReference type="GO" id="GO:0030427">
    <property type="term" value="C:site of polarized growth"/>
    <property type="evidence" value="ECO:0007669"/>
    <property type="project" value="TreeGrafter"/>
</dbReference>
<evidence type="ECO:0000256" key="5">
    <source>
        <dbReference type="ARBA" id="ARBA00023054"/>
    </source>
</evidence>
<evidence type="ECO:0000256" key="6">
    <source>
        <dbReference type="ARBA" id="ARBA00023203"/>
    </source>
</evidence>
<dbReference type="GO" id="GO:0051015">
    <property type="term" value="F:actin filament binding"/>
    <property type="evidence" value="ECO:0007669"/>
    <property type="project" value="TreeGrafter"/>
</dbReference>
<feature type="region of interest" description="Disordered" evidence="9">
    <location>
        <begin position="185"/>
        <end position="506"/>
    </location>
</feature>
<dbReference type="GO" id="GO:0030425">
    <property type="term" value="C:dendrite"/>
    <property type="evidence" value="ECO:0007669"/>
    <property type="project" value="TreeGrafter"/>
</dbReference>
<dbReference type="GO" id="GO:0030833">
    <property type="term" value="P:regulation of actin filament polymerization"/>
    <property type="evidence" value="ECO:0007669"/>
    <property type="project" value="TreeGrafter"/>
</dbReference>
<feature type="domain" description="SH3" evidence="10">
    <location>
        <begin position="716"/>
        <end position="776"/>
    </location>
</feature>
<dbReference type="PANTHER" id="PTHR10829">
    <property type="entry name" value="CORTACTIN AND DREBRIN"/>
    <property type="match status" value="1"/>
</dbReference>
<dbReference type="GO" id="GO:0048812">
    <property type="term" value="P:neuron projection morphogenesis"/>
    <property type="evidence" value="ECO:0007669"/>
    <property type="project" value="TreeGrafter"/>
</dbReference>
<dbReference type="Gene3D" id="2.30.30.40">
    <property type="entry name" value="SH3 Domains"/>
    <property type="match status" value="1"/>
</dbReference>
<feature type="compositionally biased region" description="Polar residues" evidence="9">
    <location>
        <begin position="440"/>
        <end position="449"/>
    </location>
</feature>
<dbReference type="GO" id="GO:0045773">
    <property type="term" value="P:positive regulation of axon extension"/>
    <property type="evidence" value="ECO:0007669"/>
    <property type="project" value="TreeGrafter"/>
</dbReference>
<dbReference type="PROSITE" id="PS51263">
    <property type="entry name" value="ADF_H"/>
    <property type="match status" value="1"/>
</dbReference>
<feature type="compositionally biased region" description="Basic and acidic residues" evidence="9">
    <location>
        <begin position="194"/>
        <end position="280"/>
    </location>
</feature>
<organism evidence="12 13">
    <name type="scientific">Knipowitschia caucasica</name>
    <name type="common">Caucasian dwarf goby</name>
    <name type="synonym">Pomatoschistus caucasicus</name>
    <dbReference type="NCBI Taxonomy" id="637954"/>
    <lineage>
        <taxon>Eukaryota</taxon>
        <taxon>Metazoa</taxon>
        <taxon>Chordata</taxon>
        <taxon>Craniata</taxon>
        <taxon>Vertebrata</taxon>
        <taxon>Euteleostomi</taxon>
        <taxon>Actinopterygii</taxon>
        <taxon>Neopterygii</taxon>
        <taxon>Teleostei</taxon>
        <taxon>Neoteleostei</taxon>
        <taxon>Acanthomorphata</taxon>
        <taxon>Gobiaria</taxon>
        <taxon>Gobiiformes</taxon>
        <taxon>Gobioidei</taxon>
        <taxon>Gobiidae</taxon>
        <taxon>Gobiinae</taxon>
        <taxon>Knipowitschia</taxon>
    </lineage>
</organism>
<dbReference type="PRINTS" id="PR00452">
    <property type="entry name" value="SH3DOMAIN"/>
</dbReference>
<dbReference type="FunFam" id="2.30.30.40:FF:000046">
    <property type="entry name" value="Drebrin-like protein isoform B"/>
    <property type="match status" value="1"/>
</dbReference>
<dbReference type="Pfam" id="PF00241">
    <property type="entry name" value="Cofilin_ADF"/>
    <property type="match status" value="1"/>
</dbReference>
<dbReference type="GO" id="GO:0030864">
    <property type="term" value="C:cortical actin cytoskeleton"/>
    <property type="evidence" value="ECO:0007669"/>
    <property type="project" value="TreeGrafter"/>
</dbReference>
<feature type="compositionally biased region" description="Acidic residues" evidence="9">
    <location>
        <begin position="589"/>
        <end position="600"/>
    </location>
</feature>
<dbReference type="SMART" id="SM00102">
    <property type="entry name" value="ADF"/>
    <property type="match status" value="1"/>
</dbReference>
<gene>
    <name evidence="12" type="ORF">KC01_LOCUS41759</name>
</gene>
<accession>A0AAV2MRD9</accession>
<feature type="compositionally biased region" description="Basic and acidic residues" evidence="9">
    <location>
        <begin position="527"/>
        <end position="537"/>
    </location>
</feature>
<feature type="region of interest" description="Disordered" evidence="9">
    <location>
        <begin position="518"/>
        <end position="669"/>
    </location>
</feature>
<dbReference type="EMBL" id="OZ035831">
    <property type="protein sequence ID" value="CAL1615894.1"/>
    <property type="molecule type" value="Genomic_DNA"/>
</dbReference>
<reference evidence="12 13" key="1">
    <citation type="submission" date="2024-04" db="EMBL/GenBank/DDBJ databases">
        <authorList>
            <person name="Waldvogel A.-M."/>
            <person name="Schoenle A."/>
        </authorList>
    </citation>
    <scope>NUCLEOTIDE SEQUENCE [LARGE SCALE GENOMIC DNA]</scope>
</reference>
<evidence type="ECO:0000256" key="7">
    <source>
        <dbReference type="ARBA" id="ARBA00023212"/>
    </source>
</evidence>
<comment type="similarity">
    <text evidence="2">Belongs to the ABP1 family.</text>
</comment>
<dbReference type="AlphaFoldDB" id="A0AAV2MRD9"/>
<evidence type="ECO:0000256" key="8">
    <source>
        <dbReference type="PROSITE-ProRule" id="PRU00192"/>
    </source>
</evidence>
<dbReference type="GO" id="GO:0061003">
    <property type="term" value="P:positive regulation of dendritic spine morphogenesis"/>
    <property type="evidence" value="ECO:0007669"/>
    <property type="project" value="TreeGrafter"/>
</dbReference>
<evidence type="ECO:0000313" key="12">
    <source>
        <dbReference type="EMBL" id="CAL1615894.1"/>
    </source>
</evidence>
<dbReference type="Gene3D" id="3.40.20.10">
    <property type="entry name" value="Severin"/>
    <property type="match status" value="1"/>
</dbReference>
<evidence type="ECO:0000259" key="10">
    <source>
        <dbReference type="PROSITE" id="PS50002"/>
    </source>
</evidence>
<dbReference type="InterPro" id="IPR002108">
    <property type="entry name" value="ADF-H"/>
</dbReference>
<name>A0AAV2MRD9_KNICA</name>
<dbReference type="GO" id="GO:0030027">
    <property type="term" value="C:lamellipodium"/>
    <property type="evidence" value="ECO:0007669"/>
    <property type="project" value="TreeGrafter"/>
</dbReference>
<dbReference type="InterPro" id="IPR035717">
    <property type="entry name" value="Drebrin-like_SH3"/>
</dbReference>
<dbReference type="PANTHER" id="PTHR10829:SF9">
    <property type="entry name" value="ADF-H DOMAIN-CONTAINING PROTEIN"/>
    <property type="match status" value="1"/>
</dbReference>
<keyword evidence="13" id="KW-1185">Reference proteome</keyword>
<dbReference type="InterPro" id="IPR036028">
    <property type="entry name" value="SH3-like_dom_sf"/>
</dbReference>
<dbReference type="PROSITE" id="PS50002">
    <property type="entry name" value="SH3"/>
    <property type="match status" value="1"/>
</dbReference>
<feature type="compositionally biased region" description="Polar residues" evidence="9">
    <location>
        <begin position="136"/>
        <end position="153"/>
    </location>
</feature>
<keyword evidence="5" id="KW-0175">Coiled coil</keyword>
<dbReference type="InterPro" id="IPR029006">
    <property type="entry name" value="ADF-H/Gelsolin-like_dom_sf"/>
</dbReference>
<dbReference type="SUPFAM" id="SSF55753">
    <property type="entry name" value="Actin depolymerizing proteins"/>
    <property type="match status" value="1"/>
</dbReference>
<feature type="compositionally biased region" description="Polar residues" evidence="9">
    <location>
        <begin position="645"/>
        <end position="660"/>
    </location>
</feature>
<feature type="compositionally biased region" description="Low complexity" evidence="9">
    <location>
        <begin position="298"/>
        <end position="314"/>
    </location>
</feature>
<keyword evidence="4" id="KW-0963">Cytoplasm</keyword>
<evidence type="ECO:0000256" key="1">
    <source>
        <dbReference type="ARBA" id="ARBA00004245"/>
    </source>
</evidence>
<evidence type="ECO:0000256" key="3">
    <source>
        <dbReference type="ARBA" id="ARBA00022443"/>
    </source>
</evidence>
<feature type="compositionally biased region" description="Basic and acidic residues" evidence="9">
    <location>
        <begin position="486"/>
        <end position="498"/>
    </location>
</feature>
<dbReference type="Proteomes" id="UP001497482">
    <property type="component" value="Chromosome 9"/>
</dbReference>
<dbReference type="CDD" id="cd11960">
    <property type="entry name" value="SH3_Abp1_eu"/>
    <property type="match status" value="1"/>
</dbReference>
<dbReference type="GO" id="GO:0098974">
    <property type="term" value="P:postsynaptic actin cytoskeleton organization"/>
    <property type="evidence" value="ECO:0007669"/>
    <property type="project" value="TreeGrafter"/>
</dbReference>
<evidence type="ECO:0000313" key="13">
    <source>
        <dbReference type="Proteomes" id="UP001497482"/>
    </source>
</evidence>
<keyword evidence="7" id="KW-0206">Cytoskeleton</keyword>
<sequence>MTTRAINLDTYSLSLLTAKEDIINPRSSINWAMFVYDGISNKLRLADSGAGGVAELASKFHVSKPQYGLCRIGTAAESPRTAMIIWMGQKVDDFQRTECASHVPAIKNFFKEVHVFLTAERPEDVTEERIRAELSKAQNNSSTQWLRRSSQSSMDRKDIVGTNYRKTNAAMEMRLANRDSFWARAEREEEERKEEERKRAAEERRRLERERAVKERQEAEDRERKMEQKLQMIEEQRRKAAEQEEEERRKEKFKWEQQQREHEDEMRARLKRSESIEKAAEAAALVSQRTMNPREFFRQLSSSSSQSPTSPSRSGKPFRRYQRSLTDTAFIFSKAEDSSVSSPRSPPLVSPFSRASPSQFNRAASPPTSPVFHPSTSPQRTPLSPPLSPLHPAPTTTMPLANIQMRGRVRSPSEPSAPPASPTLMPSSVEEGSGSPPSVTEQNTFTFESKPSPPDQPISAAELASEISYKVQTVLVEEEEEEEEDVKEKAQTEPRPDLVEQPAEADVRNMAQTLELLQSSMEEEVTEERNGLPHTEAEETAAVEECVPTEEEELEGMETKDANETQAEVNQAPEHTHQSEQGERRTPEQSEETVSEDEPDQPQTHLSSECNQTALLAQQEDGPEIIDPEGNLEIQCLTPDPAMTVITNGNTTEHNGTDHSLSPFDPELDSPKLAVYCNVQEEEEEEEAEEDDDDDEDDICIQKYIISENGQEVLVEPQMSVRALYDYEAEDESELSFELGDIIRDVEAVDKGWWRGWSQDGRQGLFPANYVETISPQ</sequence>
<evidence type="ECO:0000256" key="2">
    <source>
        <dbReference type="ARBA" id="ARBA00011039"/>
    </source>
</evidence>
<evidence type="ECO:0000259" key="11">
    <source>
        <dbReference type="PROSITE" id="PS51263"/>
    </source>
</evidence>
<feature type="compositionally biased region" description="Basic and acidic residues" evidence="9">
    <location>
        <begin position="574"/>
        <end position="588"/>
    </location>
</feature>
<feature type="compositionally biased region" description="Polar residues" evidence="9">
    <location>
        <begin position="601"/>
        <end position="616"/>
    </location>
</feature>
<comment type="subcellular location">
    <subcellularLocation>
        <location evidence="1">Cytoplasm</location>
        <location evidence="1">Cytoskeleton</location>
    </subcellularLocation>
</comment>